<feature type="domain" description="tRNA nucleotidyltransferase/poly(A) polymerase RNA and SrmB- binding" evidence="13">
    <location>
        <begin position="149"/>
        <end position="210"/>
    </location>
</feature>
<dbReference type="InterPro" id="IPR032828">
    <property type="entry name" value="PolyA_RNA-bd"/>
</dbReference>
<keyword evidence="7" id="KW-0692">RNA repair</keyword>
<accession>A0A1J0KSA3</accession>
<evidence type="ECO:0000256" key="5">
    <source>
        <dbReference type="ARBA" id="ARBA00022723"/>
    </source>
</evidence>
<dbReference type="RefSeq" id="WP_071663595.1">
    <property type="nucleotide sequence ID" value="NZ_CP009654.1"/>
</dbReference>
<evidence type="ECO:0000256" key="11">
    <source>
        <dbReference type="RuleBase" id="RU003953"/>
    </source>
</evidence>
<organism evidence="14 15">
    <name type="scientific">Francisella frigiditurris</name>
    <dbReference type="NCBI Taxonomy" id="1542390"/>
    <lineage>
        <taxon>Bacteria</taxon>
        <taxon>Pseudomonadati</taxon>
        <taxon>Pseudomonadota</taxon>
        <taxon>Gammaproteobacteria</taxon>
        <taxon>Thiotrichales</taxon>
        <taxon>Francisellaceae</taxon>
        <taxon>Francisella</taxon>
    </lineage>
</organism>
<keyword evidence="9" id="KW-0460">Magnesium</keyword>
<dbReference type="Gene3D" id="1.10.3090.10">
    <property type="entry name" value="cca-adding enzyme, domain 2"/>
    <property type="match status" value="1"/>
</dbReference>
<dbReference type="AlphaFoldDB" id="A0A1J0KSA3"/>
<comment type="cofactor">
    <cofactor evidence="1">
        <name>Mg(2+)</name>
        <dbReference type="ChEBI" id="CHEBI:18420"/>
    </cofactor>
</comment>
<dbReference type="CDD" id="cd05398">
    <property type="entry name" value="NT_ClassII-CCAase"/>
    <property type="match status" value="1"/>
</dbReference>
<keyword evidence="4" id="KW-0548">Nucleotidyltransferase</keyword>
<dbReference type="Pfam" id="PF12627">
    <property type="entry name" value="PolyA_pol_RNAbd"/>
    <property type="match status" value="1"/>
</dbReference>
<protein>
    <submittedName>
        <fullName evidence="14">Poly A polymerase head domain protein</fullName>
    </submittedName>
</protein>
<keyword evidence="15" id="KW-1185">Reference proteome</keyword>
<dbReference type="KEGG" id="frc:KX01_623"/>
<name>A0A1J0KSA3_9GAMM</name>
<keyword evidence="8" id="KW-0067">ATP-binding</keyword>
<gene>
    <name evidence="14" type="ORF">KX01_623</name>
</gene>
<dbReference type="GO" id="GO:0003723">
    <property type="term" value="F:RNA binding"/>
    <property type="evidence" value="ECO:0007669"/>
    <property type="project" value="UniProtKB-KW"/>
</dbReference>
<keyword evidence="6" id="KW-0547">Nucleotide-binding</keyword>
<dbReference type="GO" id="GO:0004810">
    <property type="term" value="F:CCA tRNA nucleotidyltransferase activity"/>
    <property type="evidence" value="ECO:0007669"/>
    <property type="project" value="InterPro"/>
</dbReference>
<evidence type="ECO:0000256" key="8">
    <source>
        <dbReference type="ARBA" id="ARBA00022840"/>
    </source>
</evidence>
<dbReference type="InterPro" id="IPR050124">
    <property type="entry name" value="tRNA_CCA-adding_enzyme"/>
</dbReference>
<keyword evidence="2 11" id="KW-0808">Transferase</keyword>
<evidence type="ECO:0000256" key="2">
    <source>
        <dbReference type="ARBA" id="ARBA00022679"/>
    </source>
</evidence>
<dbReference type="Pfam" id="PF01743">
    <property type="entry name" value="PolyA_pol"/>
    <property type="match status" value="1"/>
</dbReference>
<dbReference type="STRING" id="1542390.KX01_623"/>
<evidence type="ECO:0000256" key="3">
    <source>
        <dbReference type="ARBA" id="ARBA00022694"/>
    </source>
</evidence>
<dbReference type="InterPro" id="IPR002646">
    <property type="entry name" value="PolA_pol_head_dom"/>
</dbReference>
<dbReference type="SUPFAM" id="SSF81301">
    <property type="entry name" value="Nucleotidyltransferase"/>
    <property type="match status" value="1"/>
</dbReference>
<dbReference type="OrthoDB" id="9805698at2"/>
<dbReference type="GO" id="GO:0001680">
    <property type="term" value="P:tRNA 3'-terminal CCA addition"/>
    <property type="evidence" value="ECO:0007669"/>
    <property type="project" value="InterPro"/>
</dbReference>
<dbReference type="SUPFAM" id="SSF81891">
    <property type="entry name" value="Poly A polymerase C-terminal region-like"/>
    <property type="match status" value="1"/>
</dbReference>
<keyword evidence="10 11" id="KW-0694">RNA-binding</keyword>
<sequence>MKIYLVGGAVRDILLGITPKDKDWVVIGANEEKMLTLGYKKVGSNFPVFINPNTKEEYALARKEKKIGKGYCGFETIFDKSVTLKDDLLRRDLTINSIAMTEKGEIIDPLNGMLDIKKKILRHTSLAFTEDPLRVIRIARFKAQLSDFNFKIAKETKELCIKIANSGELTDLKRERINIEFIKSLKNPKIFFNTLKNLNSLEILFPHIKQHFSKLPKKSFFISSTYEQSSIEIKIALTFFAFTPDQIDKLKTELYLNNKHSKIINATCCLFQISKVTNHDEILLLIKQSNVLRDNILLQKIKIVMNKLKELINLNNLEEKIDSTFETVSKLLKLNYNNAFSKASSTDKKKLAKTLQLNIIKKHFKL</sequence>
<dbReference type="Gene3D" id="3.30.460.10">
    <property type="entry name" value="Beta Polymerase, domain 2"/>
    <property type="match status" value="1"/>
</dbReference>
<evidence type="ECO:0000256" key="1">
    <source>
        <dbReference type="ARBA" id="ARBA00001946"/>
    </source>
</evidence>
<dbReference type="GO" id="GO:0046872">
    <property type="term" value="F:metal ion binding"/>
    <property type="evidence" value="ECO:0007669"/>
    <property type="project" value="UniProtKB-KW"/>
</dbReference>
<evidence type="ECO:0000313" key="14">
    <source>
        <dbReference type="EMBL" id="APC96680.1"/>
    </source>
</evidence>
<keyword evidence="5" id="KW-0479">Metal-binding</keyword>
<dbReference type="InterPro" id="IPR043519">
    <property type="entry name" value="NT_sf"/>
</dbReference>
<feature type="domain" description="Poly A polymerase head" evidence="12">
    <location>
        <begin position="3"/>
        <end position="122"/>
    </location>
</feature>
<evidence type="ECO:0000256" key="7">
    <source>
        <dbReference type="ARBA" id="ARBA00022800"/>
    </source>
</evidence>
<proteinExistence type="inferred from homology"/>
<dbReference type="Proteomes" id="UP000182521">
    <property type="component" value="Chromosome"/>
</dbReference>
<dbReference type="GO" id="GO:0042245">
    <property type="term" value="P:RNA repair"/>
    <property type="evidence" value="ECO:0007669"/>
    <property type="project" value="UniProtKB-KW"/>
</dbReference>
<comment type="similarity">
    <text evidence="11">Belongs to the tRNA nucleotidyltransferase/poly(A) polymerase family.</text>
</comment>
<dbReference type="PANTHER" id="PTHR47545:SF1">
    <property type="entry name" value="MULTIFUNCTIONAL CCA PROTEIN"/>
    <property type="match status" value="1"/>
</dbReference>
<keyword evidence="3" id="KW-0819">tRNA processing</keyword>
<dbReference type="GO" id="GO:0005524">
    <property type="term" value="F:ATP binding"/>
    <property type="evidence" value="ECO:0007669"/>
    <property type="project" value="UniProtKB-KW"/>
</dbReference>
<evidence type="ECO:0000256" key="6">
    <source>
        <dbReference type="ARBA" id="ARBA00022741"/>
    </source>
</evidence>
<evidence type="ECO:0000259" key="12">
    <source>
        <dbReference type="Pfam" id="PF01743"/>
    </source>
</evidence>
<dbReference type="EMBL" id="CP009654">
    <property type="protein sequence ID" value="APC96680.1"/>
    <property type="molecule type" value="Genomic_DNA"/>
</dbReference>
<evidence type="ECO:0000259" key="13">
    <source>
        <dbReference type="Pfam" id="PF12627"/>
    </source>
</evidence>
<evidence type="ECO:0000313" key="15">
    <source>
        <dbReference type="Proteomes" id="UP000182521"/>
    </source>
</evidence>
<reference evidence="15" key="1">
    <citation type="submission" date="2014-10" db="EMBL/GenBank/DDBJ databases">
        <authorList>
            <person name="Kuske C.R."/>
            <person name="Challacombe J.F."/>
            <person name="Daligault H.E."/>
            <person name="Davenport K.W."/>
            <person name="Johnson S.L."/>
            <person name="Siddaramappa S."/>
            <person name="Petersen J.M."/>
        </authorList>
    </citation>
    <scope>NUCLEOTIDE SEQUENCE [LARGE SCALE GENOMIC DNA]</scope>
    <source>
        <strain evidence="15">CA97-1460</strain>
    </source>
</reference>
<evidence type="ECO:0000256" key="9">
    <source>
        <dbReference type="ARBA" id="ARBA00022842"/>
    </source>
</evidence>
<dbReference type="PANTHER" id="PTHR47545">
    <property type="entry name" value="MULTIFUNCTIONAL CCA PROTEIN"/>
    <property type="match status" value="1"/>
</dbReference>
<evidence type="ECO:0000256" key="10">
    <source>
        <dbReference type="ARBA" id="ARBA00022884"/>
    </source>
</evidence>
<evidence type="ECO:0000256" key="4">
    <source>
        <dbReference type="ARBA" id="ARBA00022695"/>
    </source>
</evidence>